<name>A0A0F9VWA3_9ZZZZ</name>
<protein>
    <submittedName>
        <fullName evidence="1">Uncharacterized protein</fullName>
    </submittedName>
</protein>
<comment type="caution">
    <text evidence="1">The sequence shown here is derived from an EMBL/GenBank/DDBJ whole genome shotgun (WGS) entry which is preliminary data.</text>
</comment>
<accession>A0A0F9VWA3</accession>
<dbReference type="AlphaFoldDB" id="A0A0F9VWA3"/>
<evidence type="ECO:0000313" key="1">
    <source>
        <dbReference type="EMBL" id="KKO08380.1"/>
    </source>
</evidence>
<organism evidence="1">
    <name type="scientific">marine sediment metagenome</name>
    <dbReference type="NCBI Taxonomy" id="412755"/>
    <lineage>
        <taxon>unclassified sequences</taxon>
        <taxon>metagenomes</taxon>
        <taxon>ecological metagenomes</taxon>
    </lineage>
</organism>
<sequence>MTPAELLVGRKLPRDPVYLDLILASYVKKDGTTCGRAEPSDSWLRPAFAKSRKRGLVRILNKMTINGGRAFGIYQLTEKGRTEAQEAFKRVQKIRSARHQWAVDFHAARRDAIAAKKAREPEADHATETPEP</sequence>
<gene>
    <name evidence="1" type="ORF">LCGC14_0043180</name>
</gene>
<reference evidence="1" key="1">
    <citation type="journal article" date="2015" name="Nature">
        <title>Complex archaea that bridge the gap between prokaryotes and eukaryotes.</title>
        <authorList>
            <person name="Spang A."/>
            <person name="Saw J.H."/>
            <person name="Jorgensen S.L."/>
            <person name="Zaremba-Niedzwiedzka K."/>
            <person name="Martijn J."/>
            <person name="Lind A.E."/>
            <person name="van Eijk R."/>
            <person name="Schleper C."/>
            <person name="Guy L."/>
            <person name="Ettema T.J."/>
        </authorList>
    </citation>
    <scope>NUCLEOTIDE SEQUENCE</scope>
</reference>
<dbReference type="EMBL" id="LAZR01000009">
    <property type="protein sequence ID" value="KKO08380.1"/>
    <property type="molecule type" value="Genomic_DNA"/>
</dbReference>
<proteinExistence type="predicted"/>